<keyword evidence="3" id="KW-1185">Reference proteome</keyword>
<evidence type="ECO:0000313" key="2">
    <source>
        <dbReference type="EMBL" id="KAE8374645.1"/>
    </source>
</evidence>
<dbReference type="PANTHER" id="PTHR36195">
    <property type="entry name" value="DOMAIN PROTEIN, PUTATIVE (AFU_ORTHOLOGUE AFUA_5G01990)-RELATED-RELATED"/>
    <property type="match status" value="1"/>
</dbReference>
<dbReference type="EMBL" id="ML736279">
    <property type="protein sequence ID" value="KAE8374645.1"/>
    <property type="molecule type" value="Genomic_DNA"/>
</dbReference>
<protein>
    <recommendedName>
        <fullName evidence="4">Blastomyces yeast-phase-specific protein</fullName>
    </recommendedName>
</protein>
<proteinExistence type="predicted"/>
<gene>
    <name evidence="2" type="ORF">BDV26DRAFT_295776</name>
</gene>
<dbReference type="InterPro" id="IPR006771">
    <property type="entry name" value="CetA-like"/>
</dbReference>
<feature type="signal peptide" evidence="1">
    <location>
        <begin position="1"/>
        <end position="26"/>
    </location>
</feature>
<dbReference type="PANTHER" id="PTHR36195:SF5">
    <property type="entry name" value="BYS1 FAMILY PROTEIN (AFU_ORTHOLOGUE AFUA_2G04533)"/>
    <property type="match status" value="1"/>
</dbReference>
<dbReference type="Proteomes" id="UP000326198">
    <property type="component" value="Unassembled WGS sequence"/>
</dbReference>
<evidence type="ECO:0000313" key="3">
    <source>
        <dbReference type="Proteomes" id="UP000326198"/>
    </source>
</evidence>
<keyword evidence="1" id="KW-0732">Signal</keyword>
<name>A0A5N7AXQ8_9EURO</name>
<dbReference type="AlphaFoldDB" id="A0A5N7AXQ8"/>
<accession>A0A5N7AXQ8</accession>
<dbReference type="Pfam" id="PF04681">
    <property type="entry name" value="Bys1"/>
    <property type="match status" value="1"/>
</dbReference>
<evidence type="ECO:0008006" key="4">
    <source>
        <dbReference type="Google" id="ProtNLM"/>
    </source>
</evidence>
<reference evidence="2 3" key="1">
    <citation type="submission" date="2019-04" db="EMBL/GenBank/DDBJ databases">
        <title>Friends and foes A comparative genomics studyof 23 Aspergillus species from section Flavi.</title>
        <authorList>
            <consortium name="DOE Joint Genome Institute"/>
            <person name="Kjaerbolling I."/>
            <person name="Vesth T."/>
            <person name="Frisvad J.C."/>
            <person name="Nybo J.L."/>
            <person name="Theobald S."/>
            <person name="Kildgaard S."/>
            <person name="Isbrandt T."/>
            <person name="Kuo A."/>
            <person name="Sato A."/>
            <person name="Lyhne E.K."/>
            <person name="Kogle M.E."/>
            <person name="Wiebenga A."/>
            <person name="Kun R.S."/>
            <person name="Lubbers R.J."/>
            <person name="Makela M.R."/>
            <person name="Barry K."/>
            <person name="Chovatia M."/>
            <person name="Clum A."/>
            <person name="Daum C."/>
            <person name="Haridas S."/>
            <person name="He G."/>
            <person name="LaButti K."/>
            <person name="Lipzen A."/>
            <person name="Mondo S."/>
            <person name="Riley R."/>
            <person name="Salamov A."/>
            <person name="Simmons B.A."/>
            <person name="Magnuson J.K."/>
            <person name="Henrissat B."/>
            <person name="Mortensen U.H."/>
            <person name="Larsen T.O."/>
            <person name="Devries R.P."/>
            <person name="Grigoriev I.V."/>
            <person name="Machida M."/>
            <person name="Baker S.E."/>
            <person name="Andersen M.R."/>
        </authorList>
    </citation>
    <scope>NUCLEOTIDE SEQUENCE [LARGE SCALE GENOMIC DNA]</scope>
    <source>
        <strain evidence="2 3">IBT 29228</strain>
    </source>
</reference>
<feature type="chain" id="PRO_5024879037" description="Blastomyces yeast-phase-specific protein" evidence="1">
    <location>
        <begin position="27"/>
        <end position="169"/>
    </location>
</feature>
<organism evidence="2 3">
    <name type="scientific">Aspergillus bertholletiae</name>
    <dbReference type="NCBI Taxonomy" id="1226010"/>
    <lineage>
        <taxon>Eukaryota</taxon>
        <taxon>Fungi</taxon>
        <taxon>Dikarya</taxon>
        <taxon>Ascomycota</taxon>
        <taxon>Pezizomycotina</taxon>
        <taxon>Eurotiomycetes</taxon>
        <taxon>Eurotiomycetidae</taxon>
        <taxon>Eurotiales</taxon>
        <taxon>Aspergillaceae</taxon>
        <taxon>Aspergillus</taxon>
        <taxon>Aspergillus subgen. Circumdati</taxon>
    </lineage>
</organism>
<dbReference type="OrthoDB" id="3682664at2759"/>
<evidence type="ECO:0000256" key="1">
    <source>
        <dbReference type="SAM" id="SignalP"/>
    </source>
</evidence>
<sequence>MHIPSSLLTTTVTAAALALLAALTAAAVPLEAQNQTSQLGHAIVHNNCMFPIYLWYVGSTVSEQQNMTYGAIYTETFRSDPYTGGVDIKITTVPNGLATSAPQTIFAYNLVADRVSYDLSDVFGDPFCGTRVVLDGELTDIVWEMGVPPAGGSIARNQRAAVDLVLTVC</sequence>